<dbReference type="EMBL" id="JBHULZ010000004">
    <property type="protein sequence ID" value="MFD2696489.1"/>
    <property type="molecule type" value="Genomic_DNA"/>
</dbReference>
<sequence>MAPSSTKKPSIDPEQKQLIENAQHRIKQKKNLSRHFVFFLAGSILFILLNLVLGFGKDFRLFDVDWFVWAIVLWLFILLIHTINVLLMSKFMDKDWENKQLELLVAKQKERIAELQARVDKEYPLPHFKTNNPHDINKDDDLDSIKPYNQ</sequence>
<evidence type="ECO:0000256" key="1">
    <source>
        <dbReference type="SAM" id="MobiDB-lite"/>
    </source>
</evidence>
<comment type="caution">
    <text evidence="4">The sequence shown here is derived from an EMBL/GenBank/DDBJ whole genome shotgun (WGS) entry which is preliminary data.</text>
</comment>
<keyword evidence="2" id="KW-0812">Transmembrane</keyword>
<evidence type="ECO:0000259" key="3">
    <source>
        <dbReference type="Pfam" id="PF13239"/>
    </source>
</evidence>
<keyword evidence="2" id="KW-0472">Membrane</keyword>
<dbReference type="InterPro" id="IPR025698">
    <property type="entry name" value="2TM_dom"/>
</dbReference>
<keyword evidence="5" id="KW-1185">Reference proteome</keyword>
<feature type="transmembrane region" description="Helical" evidence="2">
    <location>
        <begin position="67"/>
        <end position="87"/>
    </location>
</feature>
<organism evidence="4 5">
    <name type="scientific">Mesonia sediminis</name>
    <dbReference type="NCBI Taxonomy" id="1703946"/>
    <lineage>
        <taxon>Bacteria</taxon>
        <taxon>Pseudomonadati</taxon>
        <taxon>Bacteroidota</taxon>
        <taxon>Flavobacteriia</taxon>
        <taxon>Flavobacteriales</taxon>
        <taxon>Flavobacteriaceae</taxon>
        <taxon>Mesonia</taxon>
    </lineage>
</organism>
<keyword evidence="2" id="KW-1133">Transmembrane helix</keyword>
<evidence type="ECO:0000256" key="2">
    <source>
        <dbReference type="SAM" id="Phobius"/>
    </source>
</evidence>
<proteinExistence type="predicted"/>
<feature type="transmembrane region" description="Helical" evidence="2">
    <location>
        <begin position="36"/>
        <end position="55"/>
    </location>
</feature>
<gene>
    <name evidence="4" type="ORF">ACFSQ0_00630</name>
</gene>
<evidence type="ECO:0000313" key="5">
    <source>
        <dbReference type="Proteomes" id="UP001597357"/>
    </source>
</evidence>
<evidence type="ECO:0000313" key="4">
    <source>
        <dbReference type="EMBL" id="MFD2696489.1"/>
    </source>
</evidence>
<feature type="region of interest" description="Disordered" evidence="1">
    <location>
        <begin position="125"/>
        <end position="150"/>
    </location>
</feature>
<dbReference type="Proteomes" id="UP001597357">
    <property type="component" value="Unassembled WGS sequence"/>
</dbReference>
<name>A0ABW5SAB1_9FLAO</name>
<protein>
    <submittedName>
        <fullName evidence="4">2TM domain-containing protein</fullName>
    </submittedName>
</protein>
<accession>A0ABW5SAB1</accession>
<feature type="domain" description="2TM" evidence="3">
    <location>
        <begin position="20"/>
        <end position="102"/>
    </location>
</feature>
<dbReference type="RefSeq" id="WP_379042671.1">
    <property type="nucleotide sequence ID" value="NZ_JBHULZ010000004.1"/>
</dbReference>
<dbReference type="Pfam" id="PF13239">
    <property type="entry name" value="2TM"/>
    <property type="match status" value="1"/>
</dbReference>
<reference evidence="5" key="1">
    <citation type="journal article" date="2019" name="Int. J. Syst. Evol. Microbiol.">
        <title>The Global Catalogue of Microorganisms (GCM) 10K type strain sequencing project: providing services to taxonomists for standard genome sequencing and annotation.</title>
        <authorList>
            <consortium name="The Broad Institute Genomics Platform"/>
            <consortium name="The Broad Institute Genome Sequencing Center for Infectious Disease"/>
            <person name="Wu L."/>
            <person name="Ma J."/>
        </authorList>
    </citation>
    <scope>NUCLEOTIDE SEQUENCE [LARGE SCALE GENOMIC DNA]</scope>
    <source>
        <strain evidence="5">KCTC 42255</strain>
    </source>
</reference>